<dbReference type="InterPro" id="IPR009081">
    <property type="entry name" value="PP-bd_ACP"/>
</dbReference>
<dbReference type="CDD" id="cd19545">
    <property type="entry name" value="FUM14_C_NRPS-like"/>
    <property type="match status" value="1"/>
</dbReference>
<dbReference type="GO" id="GO:0044550">
    <property type="term" value="P:secondary metabolite biosynthetic process"/>
    <property type="evidence" value="ECO:0007669"/>
    <property type="project" value="TreeGrafter"/>
</dbReference>
<evidence type="ECO:0000256" key="2">
    <source>
        <dbReference type="ARBA" id="ARBA00022553"/>
    </source>
</evidence>
<dbReference type="STRING" id="2594813.A0A395MAR9"/>
<keyword evidence="6" id="KW-1185">Reference proteome</keyword>
<dbReference type="CDD" id="cd05918">
    <property type="entry name" value="A_NRPS_SidN3_like"/>
    <property type="match status" value="1"/>
</dbReference>
<dbReference type="InterPro" id="IPR010071">
    <property type="entry name" value="AA_adenyl_dom"/>
</dbReference>
<dbReference type="Gene3D" id="3.30.559.30">
    <property type="entry name" value="Nonribosomal peptide synthetase, condensation domain"/>
    <property type="match status" value="1"/>
</dbReference>
<dbReference type="InterPro" id="IPR023213">
    <property type="entry name" value="CAT-like_dom_sf"/>
</dbReference>
<dbReference type="NCBIfam" id="TIGR01733">
    <property type="entry name" value="AA-adenyl-dom"/>
    <property type="match status" value="1"/>
</dbReference>
<dbReference type="InterPro" id="IPR036736">
    <property type="entry name" value="ACP-like_sf"/>
</dbReference>
<dbReference type="Gene3D" id="3.30.300.30">
    <property type="match status" value="1"/>
</dbReference>
<dbReference type="InterPro" id="IPR006162">
    <property type="entry name" value="Ppantetheine_attach_site"/>
</dbReference>
<dbReference type="InterPro" id="IPR001242">
    <property type="entry name" value="Condensation_dom"/>
</dbReference>
<evidence type="ECO:0000259" key="4">
    <source>
        <dbReference type="PROSITE" id="PS50075"/>
    </source>
</evidence>
<dbReference type="FunFam" id="1.10.1200.10:FF:000005">
    <property type="entry name" value="Nonribosomal peptide synthetase 1"/>
    <property type="match status" value="1"/>
</dbReference>
<organism evidence="5 6">
    <name type="scientific">Fusarium flagelliforme</name>
    <dbReference type="NCBI Taxonomy" id="2675880"/>
    <lineage>
        <taxon>Eukaryota</taxon>
        <taxon>Fungi</taxon>
        <taxon>Dikarya</taxon>
        <taxon>Ascomycota</taxon>
        <taxon>Pezizomycotina</taxon>
        <taxon>Sordariomycetes</taxon>
        <taxon>Hypocreomycetidae</taxon>
        <taxon>Hypocreales</taxon>
        <taxon>Nectriaceae</taxon>
        <taxon>Fusarium</taxon>
        <taxon>Fusarium incarnatum-equiseti species complex</taxon>
    </lineage>
</organism>
<dbReference type="GO" id="GO:0031177">
    <property type="term" value="F:phosphopantetheine binding"/>
    <property type="evidence" value="ECO:0007669"/>
    <property type="project" value="TreeGrafter"/>
</dbReference>
<comment type="caution">
    <text evidence="5">The sequence shown here is derived from an EMBL/GenBank/DDBJ whole genome shotgun (WGS) entry which is preliminary data.</text>
</comment>
<name>A0A395MAR9_9HYPO</name>
<dbReference type="InterPro" id="IPR045851">
    <property type="entry name" value="AMP-bd_C_sf"/>
</dbReference>
<dbReference type="SUPFAM" id="SSF47336">
    <property type="entry name" value="ACP-like"/>
    <property type="match status" value="1"/>
</dbReference>
<protein>
    <submittedName>
        <fullName evidence="5">Destruxin synthetase</fullName>
    </submittedName>
</protein>
<dbReference type="Pfam" id="PF00501">
    <property type="entry name" value="AMP-binding"/>
    <property type="match status" value="1"/>
</dbReference>
<dbReference type="Pfam" id="PF00550">
    <property type="entry name" value="PP-binding"/>
    <property type="match status" value="1"/>
</dbReference>
<dbReference type="InterPro" id="IPR000873">
    <property type="entry name" value="AMP-dep_synth/lig_dom"/>
</dbReference>
<sequence>MEQSVLELAQGVSDEDITTAWAKVVEGMPILRTRFVHYGASGLLQLVLEKEMSWQRSNNLDEYLKLDRARPMSLVQPFTRYCPVRSHDSGQRWFVWTAHHALYDGWSVGLIKDAMRTALHGESVDTGPQFQSFIRHVRTQDEEAVSEYWRGMLDTCESLTFPNLPPAIDQPLANNVVQHNFSIPMRQPQDITTTSMVHAAWALITGRINNSDEAIFGITTSGRNAPVLGIEAMVAPTLATIPLRAKICSNEKVSDYLRAIQKQSADVVPFEQSLLVIQRKDTNIDDQAMGTWQTLSQHKWLNTYALMLEIRLEDQGIHISASFDDRIVDKQPHMDLPEPSEQLVHDIIHQRAQDHPDVPAIFAWDSELSYTQLDQLTSRISKHLSSFGLEPDTLVPLCFEKSMWTAVAALPVLKAGAGFALLEPNLPEERLQTIVSQLDTDLILSSQSNAPLSGRFSKTVVQMGPELAVTLDDTSIVDSFQQPSDAMFAVFTSGTTGKPKCVVLSHSNFCSELEYQAKALGFNPNSRVFDFAAYSFDITVHNIFATFATGGCLCVPAEKDRWGNTSKAMADMKVTLADLTPSVARLIDPLAVPTLEALILAGEAVSLDDVTRWWGRARVVNGYGPAECQISTVNENPSTPEEAIRIGKGMGLLTWVVDQYDHKILLPPGYIGELLLEGPLASRGYLSNPEETATKFIRDPIWLLSRGSRMYKTGDLVRYNDDGSLTYVGRKDTQVKIRGQRVELGEVEHYVQGCLAETATIVAEVITPHGGNTSPMLVIFVEDATNDASTGRIVPIPPNLDAKLSKRRPRHMKPSAFIHVSVVPRTATGKTDRKQLQQIGASFSVQDLVGKEGVVSKKQPTSDTERKMQRIWAEVLGVDADTIGVEDNFFQLGGDSIAVLKVVEKARKIGLELAVMDAFHHPSLSIGART</sequence>
<dbReference type="Gene3D" id="3.40.50.980">
    <property type="match status" value="2"/>
</dbReference>
<dbReference type="GO" id="GO:0016874">
    <property type="term" value="F:ligase activity"/>
    <property type="evidence" value="ECO:0007669"/>
    <property type="project" value="UniProtKB-KW"/>
</dbReference>
<dbReference type="GO" id="GO:0005737">
    <property type="term" value="C:cytoplasm"/>
    <property type="evidence" value="ECO:0007669"/>
    <property type="project" value="TreeGrafter"/>
</dbReference>
<keyword evidence="1" id="KW-0596">Phosphopantetheine</keyword>
<keyword evidence="2" id="KW-0597">Phosphoprotein</keyword>
<dbReference type="PANTHER" id="PTHR45527:SF1">
    <property type="entry name" value="FATTY ACID SYNTHASE"/>
    <property type="match status" value="1"/>
</dbReference>
<reference evidence="5 6" key="1">
    <citation type="journal article" date="2018" name="PLoS Pathog.">
        <title>Evolution of structural diversity of trichothecenes, a family of toxins produced by plant pathogenic and entomopathogenic fungi.</title>
        <authorList>
            <person name="Proctor R.H."/>
            <person name="McCormick S.P."/>
            <person name="Kim H.S."/>
            <person name="Cardoza R.E."/>
            <person name="Stanley A.M."/>
            <person name="Lindo L."/>
            <person name="Kelly A."/>
            <person name="Brown D.W."/>
            <person name="Lee T."/>
            <person name="Vaughan M.M."/>
            <person name="Alexander N.J."/>
            <person name="Busman M."/>
            <person name="Gutierrez S."/>
        </authorList>
    </citation>
    <scope>NUCLEOTIDE SEQUENCE [LARGE SCALE GENOMIC DNA]</scope>
    <source>
        <strain evidence="5 6">NRRL 13405</strain>
    </source>
</reference>
<dbReference type="Gene3D" id="2.30.38.10">
    <property type="entry name" value="Luciferase, Domain 3"/>
    <property type="match status" value="1"/>
</dbReference>
<dbReference type="Pfam" id="PF00668">
    <property type="entry name" value="Condensation"/>
    <property type="match status" value="1"/>
</dbReference>
<dbReference type="SUPFAM" id="SSF56801">
    <property type="entry name" value="Acetyl-CoA synthetase-like"/>
    <property type="match status" value="1"/>
</dbReference>
<dbReference type="PROSITE" id="PS50075">
    <property type="entry name" value="CARRIER"/>
    <property type="match status" value="1"/>
</dbReference>
<evidence type="ECO:0000313" key="5">
    <source>
        <dbReference type="EMBL" id="RFN44961.1"/>
    </source>
</evidence>
<evidence type="ECO:0000256" key="1">
    <source>
        <dbReference type="ARBA" id="ARBA00022450"/>
    </source>
</evidence>
<dbReference type="EMBL" id="PXXK01000384">
    <property type="protein sequence ID" value="RFN44961.1"/>
    <property type="molecule type" value="Genomic_DNA"/>
</dbReference>
<dbReference type="GO" id="GO:0043041">
    <property type="term" value="P:amino acid activation for nonribosomal peptide biosynthetic process"/>
    <property type="evidence" value="ECO:0007669"/>
    <property type="project" value="TreeGrafter"/>
</dbReference>
<dbReference type="Gene3D" id="3.30.559.10">
    <property type="entry name" value="Chloramphenicol acetyltransferase-like domain"/>
    <property type="match status" value="1"/>
</dbReference>
<dbReference type="AlphaFoldDB" id="A0A395MAR9"/>
<keyword evidence="3" id="KW-0436">Ligase</keyword>
<gene>
    <name evidence="5" type="ORF">FIE12Z_10803</name>
</gene>
<accession>A0A395MAR9</accession>
<proteinExistence type="predicted"/>
<evidence type="ECO:0000256" key="3">
    <source>
        <dbReference type="ARBA" id="ARBA00022598"/>
    </source>
</evidence>
<evidence type="ECO:0000313" key="6">
    <source>
        <dbReference type="Proteomes" id="UP000265631"/>
    </source>
</evidence>
<dbReference type="Gene3D" id="1.10.1200.10">
    <property type="entry name" value="ACP-like"/>
    <property type="match status" value="1"/>
</dbReference>
<dbReference type="PANTHER" id="PTHR45527">
    <property type="entry name" value="NONRIBOSOMAL PEPTIDE SYNTHETASE"/>
    <property type="match status" value="1"/>
</dbReference>
<dbReference type="Proteomes" id="UP000265631">
    <property type="component" value="Unassembled WGS sequence"/>
</dbReference>
<dbReference type="PROSITE" id="PS00012">
    <property type="entry name" value="PHOSPHOPANTETHEINE"/>
    <property type="match status" value="1"/>
</dbReference>
<dbReference type="SUPFAM" id="SSF52777">
    <property type="entry name" value="CoA-dependent acyltransferases"/>
    <property type="match status" value="2"/>
</dbReference>
<feature type="domain" description="Carrier" evidence="4">
    <location>
        <begin position="859"/>
        <end position="930"/>
    </location>
</feature>